<evidence type="ECO:0000256" key="1">
    <source>
        <dbReference type="SAM" id="MobiDB-lite"/>
    </source>
</evidence>
<comment type="caution">
    <text evidence="3">The sequence shown here is derived from an EMBL/GenBank/DDBJ whole genome shotgun (WGS) entry which is preliminary data.</text>
</comment>
<dbReference type="AlphaFoldDB" id="A0A916XAC1"/>
<dbReference type="InterPro" id="IPR047525">
    <property type="entry name" value="TfoX-like"/>
</dbReference>
<dbReference type="Gene3D" id="3.30.1460.30">
    <property type="entry name" value="YgaC/TfoX-N like chaperone"/>
    <property type="match status" value="1"/>
</dbReference>
<dbReference type="Proteomes" id="UP000637002">
    <property type="component" value="Unassembled WGS sequence"/>
</dbReference>
<name>A0A916XAC1_9HYPH</name>
<sequence>MDDAAIQDLFEGIGQVRTRRMFSGCGVFVGDACFALALRGELYLKVDAASEALFRAAGSTPFTYSRQGREVSLAFWRLPDEALDEPDAAARWGRIALDAARRAKAAKHKPARRPAGRVSAGRASRR</sequence>
<dbReference type="SUPFAM" id="SSF159894">
    <property type="entry name" value="YgaC/TfoX-N like"/>
    <property type="match status" value="1"/>
</dbReference>
<evidence type="ECO:0000313" key="4">
    <source>
        <dbReference type="Proteomes" id="UP000637002"/>
    </source>
</evidence>
<gene>
    <name evidence="3" type="ORF">GCM10010994_13560</name>
</gene>
<dbReference type="InterPro" id="IPR007076">
    <property type="entry name" value="TfoX_N"/>
</dbReference>
<proteinExistence type="predicted"/>
<accession>A0A916XAC1</accession>
<dbReference type="Pfam" id="PF04993">
    <property type="entry name" value="TfoX_N"/>
    <property type="match status" value="1"/>
</dbReference>
<reference evidence="3" key="2">
    <citation type="submission" date="2020-09" db="EMBL/GenBank/DDBJ databases">
        <authorList>
            <person name="Sun Q."/>
            <person name="Zhou Y."/>
        </authorList>
    </citation>
    <scope>NUCLEOTIDE SEQUENCE</scope>
    <source>
        <strain evidence="3">CGMCC 1.12919</strain>
    </source>
</reference>
<dbReference type="RefSeq" id="WP_188608372.1">
    <property type="nucleotide sequence ID" value="NZ_BMGG01000002.1"/>
</dbReference>
<evidence type="ECO:0000259" key="2">
    <source>
        <dbReference type="Pfam" id="PF04993"/>
    </source>
</evidence>
<reference evidence="3" key="1">
    <citation type="journal article" date="2014" name="Int. J. Syst. Evol. Microbiol.">
        <title>Complete genome sequence of Corynebacterium casei LMG S-19264T (=DSM 44701T), isolated from a smear-ripened cheese.</title>
        <authorList>
            <consortium name="US DOE Joint Genome Institute (JGI-PGF)"/>
            <person name="Walter F."/>
            <person name="Albersmeier A."/>
            <person name="Kalinowski J."/>
            <person name="Ruckert C."/>
        </authorList>
    </citation>
    <scope>NUCLEOTIDE SEQUENCE</scope>
    <source>
        <strain evidence="3">CGMCC 1.12919</strain>
    </source>
</reference>
<dbReference type="PANTHER" id="PTHR36121:SF1">
    <property type="entry name" value="PROTEIN SXY"/>
    <property type="match status" value="1"/>
</dbReference>
<organism evidence="3 4">
    <name type="scientific">Chelatococcus reniformis</name>
    <dbReference type="NCBI Taxonomy" id="1494448"/>
    <lineage>
        <taxon>Bacteria</taxon>
        <taxon>Pseudomonadati</taxon>
        <taxon>Pseudomonadota</taxon>
        <taxon>Alphaproteobacteria</taxon>
        <taxon>Hyphomicrobiales</taxon>
        <taxon>Chelatococcaceae</taxon>
        <taxon>Chelatococcus</taxon>
    </lineage>
</organism>
<feature type="region of interest" description="Disordered" evidence="1">
    <location>
        <begin position="103"/>
        <end position="126"/>
    </location>
</feature>
<keyword evidence="4" id="KW-1185">Reference proteome</keyword>
<evidence type="ECO:0000313" key="3">
    <source>
        <dbReference type="EMBL" id="GGC55904.1"/>
    </source>
</evidence>
<feature type="compositionally biased region" description="Basic residues" evidence="1">
    <location>
        <begin position="103"/>
        <end position="115"/>
    </location>
</feature>
<feature type="domain" description="TfoX N-terminal" evidence="2">
    <location>
        <begin position="8"/>
        <end position="100"/>
    </location>
</feature>
<dbReference type="PANTHER" id="PTHR36121">
    <property type="entry name" value="PROTEIN SXY"/>
    <property type="match status" value="1"/>
</dbReference>
<feature type="compositionally biased region" description="Low complexity" evidence="1">
    <location>
        <begin position="116"/>
        <end position="126"/>
    </location>
</feature>
<dbReference type="EMBL" id="BMGG01000002">
    <property type="protein sequence ID" value="GGC55904.1"/>
    <property type="molecule type" value="Genomic_DNA"/>
</dbReference>
<protein>
    <recommendedName>
        <fullName evidence="2">TfoX N-terminal domain-containing protein</fullName>
    </recommendedName>
</protein>